<name>A0A507CNG0_9FUNG</name>
<sequence length="124" mass="13246">MAFNAYLREHVGDAVASALAQIVLQKPDDPVEFLGNYLLQYDDLNTAASQSALWPAGTSYGAHASLVKVNRTIPDGPRTPPAITSFPLAAALHVARAGLLSNPTVATKKHRKGWDGTDRNVVIL</sequence>
<dbReference type="InterPro" id="IPR049630">
    <property type="entry name" value="DYDC-like_DD"/>
</dbReference>
<dbReference type="VEuPathDB" id="FungiDB:SeMB42_g05906"/>
<comment type="caution">
    <text evidence="1">The sequence shown here is derived from an EMBL/GenBank/DDBJ whole genome shotgun (WGS) entry which is preliminary data.</text>
</comment>
<dbReference type="Pfam" id="PF05186">
    <property type="entry name" value="Dpy-30"/>
    <property type="match status" value="1"/>
</dbReference>
<dbReference type="OrthoDB" id="417678at2759"/>
<dbReference type="EMBL" id="QEAM01000145">
    <property type="protein sequence ID" value="TPX45311.1"/>
    <property type="molecule type" value="Genomic_DNA"/>
</dbReference>
<evidence type="ECO:0008006" key="5">
    <source>
        <dbReference type="Google" id="ProtNLM"/>
    </source>
</evidence>
<protein>
    <recommendedName>
        <fullName evidence="5">RIIa domain-containing protein</fullName>
    </recommendedName>
</protein>
<gene>
    <name evidence="2" type="ORF">SeLEV6574_g03944</name>
    <name evidence="1" type="ORF">SeMB42_g05906</name>
</gene>
<dbReference type="Proteomes" id="UP000320475">
    <property type="component" value="Unassembled WGS sequence"/>
</dbReference>
<dbReference type="CDD" id="cd22966">
    <property type="entry name" value="DD_DYDC-like"/>
    <property type="match status" value="1"/>
</dbReference>
<keyword evidence="3" id="KW-1185">Reference proteome</keyword>
<dbReference type="EMBL" id="QEAN01000304">
    <property type="protein sequence ID" value="TPX40653.1"/>
    <property type="molecule type" value="Genomic_DNA"/>
</dbReference>
<accession>A0A507CNG0</accession>
<evidence type="ECO:0000313" key="3">
    <source>
        <dbReference type="Proteomes" id="UP000317494"/>
    </source>
</evidence>
<evidence type="ECO:0000313" key="2">
    <source>
        <dbReference type="EMBL" id="TPX45311.1"/>
    </source>
</evidence>
<evidence type="ECO:0000313" key="1">
    <source>
        <dbReference type="EMBL" id="TPX40653.1"/>
    </source>
</evidence>
<reference evidence="3 4" key="1">
    <citation type="journal article" date="2019" name="Sci. Rep.">
        <title>Comparative genomics of chytrid fungi reveal insights into the obligate biotrophic and pathogenic lifestyle of Synchytrium endobioticum.</title>
        <authorList>
            <person name="van de Vossenberg B.T.L.H."/>
            <person name="Warris S."/>
            <person name="Nguyen H.D.T."/>
            <person name="van Gent-Pelzer M.P.E."/>
            <person name="Joly D.L."/>
            <person name="van de Geest H.C."/>
            <person name="Bonants P.J.M."/>
            <person name="Smith D.S."/>
            <person name="Levesque C.A."/>
            <person name="van der Lee T.A.J."/>
        </authorList>
    </citation>
    <scope>NUCLEOTIDE SEQUENCE [LARGE SCALE GENOMIC DNA]</scope>
    <source>
        <strain evidence="2 4">LEV6574</strain>
        <strain evidence="1 3">MB42</strain>
    </source>
</reference>
<dbReference type="AlphaFoldDB" id="A0A507CNG0"/>
<evidence type="ECO:0000313" key="4">
    <source>
        <dbReference type="Proteomes" id="UP000320475"/>
    </source>
</evidence>
<proteinExistence type="predicted"/>
<dbReference type="Proteomes" id="UP000317494">
    <property type="component" value="Unassembled WGS sequence"/>
</dbReference>
<dbReference type="InterPro" id="IPR007858">
    <property type="entry name" value="Dpy-30_motif"/>
</dbReference>
<organism evidence="1 3">
    <name type="scientific">Synchytrium endobioticum</name>
    <dbReference type="NCBI Taxonomy" id="286115"/>
    <lineage>
        <taxon>Eukaryota</taxon>
        <taxon>Fungi</taxon>
        <taxon>Fungi incertae sedis</taxon>
        <taxon>Chytridiomycota</taxon>
        <taxon>Chytridiomycota incertae sedis</taxon>
        <taxon>Chytridiomycetes</taxon>
        <taxon>Synchytriales</taxon>
        <taxon>Synchytriaceae</taxon>
        <taxon>Synchytrium</taxon>
    </lineage>
</organism>
<dbReference type="Gene3D" id="1.20.890.10">
    <property type="entry name" value="cAMP-dependent protein kinase regulatory subunit, dimerization-anchoring domain"/>
    <property type="match status" value="1"/>
</dbReference>